<dbReference type="HOGENOM" id="CLU_2916044_0_0_9"/>
<gene>
    <name evidence="1" type="ORF">HMPREF0444_0660</name>
</gene>
<sequence>MKTIQNGCNFYPNRFLKRSLFFVDAKVKHIEPSATFNNYKNNCTASSRGLEATKLQTLSRK</sequence>
<protein>
    <submittedName>
        <fullName evidence="1">Uncharacterized protein</fullName>
    </submittedName>
</protein>
<accession>C8NFG5</accession>
<keyword evidence="2" id="KW-1185">Reference proteome</keyword>
<evidence type="ECO:0000313" key="1">
    <source>
        <dbReference type="EMBL" id="EEW37570.1"/>
    </source>
</evidence>
<dbReference type="STRING" id="638301.HMPREF0444_0660"/>
<dbReference type="AlphaFoldDB" id="C8NFG5"/>
<organism evidence="1 2">
    <name type="scientific">Granulicatella adiacens ATCC 49175</name>
    <dbReference type="NCBI Taxonomy" id="638301"/>
    <lineage>
        <taxon>Bacteria</taxon>
        <taxon>Bacillati</taxon>
        <taxon>Bacillota</taxon>
        <taxon>Bacilli</taxon>
        <taxon>Lactobacillales</taxon>
        <taxon>Carnobacteriaceae</taxon>
        <taxon>Granulicatella</taxon>
    </lineage>
</organism>
<evidence type="ECO:0000313" key="2">
    <source>
        <dbReference type="Proteomes" id="UP000005926"/>
    </source>
</evidence>
<reference evidence="1 2" key="1">
    <citation type="submission" date="2009-08" db="EMBL/GenBank/DDBJ databases">
        <authorList>
            <person name="Muzny D."/>
            <person name="Qin X."/>
            <person name="Deng J."/>
            <person name="Jiang H."/>
            <person name="Liu Y."/>
            <person name="Qu J."/>
            <person name="Song X.-Z."/>
            <person name="Zhang L."/>
            <person name="Thornton R."/>
            <person name="Coyle M."/>
            <person name="Francisco L."/>
            <person name="Jackson L."/>
            <person name="Javaid M."/>
            <person name="Korchina V."/>
            <person name="Kovar C."/>
            <person name="Mata R."/>
            <person name="Mathew T."/>
            <person name="Ngo R."/>
            <person name="Nguyen L."/>
            <person name="Nguyen N."/>
            <person name="Okwuonu G."/>
            <person name="Ongeri F."/>
            <person name="Pham C."/>
            <person name="Simmons D."/>
            <person name="Wilczek-Boney K."/>
            <person name="Hale W."/>
            <person name="Jakkamsetti A."/>
            <person name="Pham P."/>
            <person name="Ruth R."/>
            <person name="San Lucas F."/>
            <person name="Warren J."/>
            <person name="Zhang J."/>
            <person name="Zhao Z."/>
            <person name="Zhou C."/>
            <person name="Zhu D."/>
            <person name="Lee S."/>
            <person name="Bess C."/>
            <person name="Blankenburg K."/>
            <person name="Forbes L."/>
            <person name="Fu Q."/>
            <person name="Gubbala S."/>
            <person name="Hirani K."/>
            <person name="Jayaseelan J.C."/>
            <person name="Lara F."/>
            <person name="Munidasa M."/>
            <person name="Palculict T."/>
            <person name="Patil S."/>
            <person name="Pu L.-L."/>
            <person name="Saada N."/>
            <person name="Tang L."/>
            <person name="Weissenberger G."/>
            <person name="Zhu Y."/>
            <person name="Hemphill L."/>
            <person name="Shang Y."/>
            <person name="Youmans B."/>
            <person name="Ayvaz T."/>
            <person name="Ross M."/>
            <person name="Santibanez J."/>
            <person name="Aqrawi P."/>
            <person name="Gross S."/>
            <person name="Joshi V."/>
            <person name="Fowler G."/>
            <person name="Nazareth L."/>
            <person name="Reid J."/>
            <person name="Worley K."/>
            <person name="Petrosino J."/>
            <person name="Highlander S."/>
            <person name="Gibbs R."/>
        </authorList>
    </citation>
    <scope>NUCLEOTIDE SEQUENCE [LARGE SCALE GENOMIC DNA]</scope>
    <source>
        <strain evidence="1 2">ATCC 49175</strain>
    </source>
</reference>
<comment type="caution">
    <text evidence="1">The sequence shown here is derived from an EMBL/GenBank/DDBJ whole genome shotgun (WGS) entry which is preliminary data.</text>
</comment>
<dbReference type="EMBL" id="ACKZ01000014">
    <property type="protein sequence ID" value="EEW37570.1"/>
    <property type="molecule type" value="Genomic_DNA"/>
</dbReference>
<dbReference type="Proteomes" id="UP000005926">
    <property type="component" value="Unassembled WGS sequence"/>
</dbReference>
<name>C8NFG5_9LACT</name>
<proteinExistence type="predicted"/>